<dbReference type="STRING" id="1890683.A0A427YIC2"/>
<sequence>MSGLGSRTKKVTVYGRKKVQVVSVHTDFTASPSRSHDDAREGRSPTISPPNSALSSTFPSDATTTVKRPPLQSKPSQQPIVPYVIDLTTSSPPLKASRASKPSKPVKYSQHVRPVNHAPAKQAQTRASTPDSDEIITVRPRKVNRAKKVAIPTTPSSYAPSPVRYREVLEAVVIPVRPRKPRRVVRTPIVEREDSVEPVERELSDRLKAVSVSEILTTPHADPVTDLLTVCSSQETRTWLEFINEITSLAQSRADSSSPAEIIKVGEASYSEVYGIKAANDPGVVVKVIPLTPAQFDQRRVHRDVPDCSAPEDVKREIEITQRMSAMPEGGFVEFLKAFVVEGEYPAVLLEQWDEFRLDWGTSSFRPSCFTEKQRYAVIVLAHGGDDLEVFQFDPTLGWVEAAGVFFQVASALASAEDWTEFEHRDLHEGQILITPHSVMGSGSRATDTVIDLTSPSSTGVRATIIDFGLSRLALPSGAVAFTPLPEEIFEGEGEQWDVYRAMRAMIKRGDHGGDRDDNGEWEAFHAESNVM</sequence>
<dbReference type="PANTHER" id="PTHR24419:SF18">
    <property type="entry name" value="SERINE_THREONINE-PROTEIN KINASE HASPIN"/>
    <property type="match status" value="1"/>
</dbReference>
<feature type="compositionally biased region" description="Basic and acidic residues" evidence="1">
    <location>
        <begin position="34"/>
        <end position="43"/>
    </location>
</feature>
<name>A0A427YIC2_9TREE</name>
<evidence type="ECO:0000256" key="1">
    <source>
        <dbReference type="SAM" id="MobiDB-lite"/>
    </source>
</evidence>
<organism evidence="3 4">
    <name type="scientific">Saitozyma podzolica</name>
    <dbReference type="NCBI Taxonomy" id="1890683"/>
    <lineage>
        <taxon>Eukaryota</taxon>
        <taxon>Fungi</taxon>
        <taxon>Dikarya</taxon>
        <taxon>Basidiomycota</taxon>
        <taxon>Agaricomycotina</taxon>
        <taxon>Tremellomycetes</taxon>
        <taxon>Tremellales</taxon>
        <taxon>Trimorphomycetaceae</taxon>
        <taxon>Saitozyma</taxon>
    </lineage>
</organism>
<proteinExistence type="predicted"/>
<dbReference type="GO" id="GO:0005634">
    <property type="term" value="C:nucleus"/>
    <property type="evidence" value="ECO:0007669"/>
    <property type="project" value="TreeGrafter"/>
</dbReference>
<feature type="compositionally biased region" description="Polar residues" evidence="1">
    <location>
        <begin position="45"/>
        <end position="66"/>
    </location>
</feature>
<evidence type="ECO:0000313" key="4">
    <source>
        <dbReference type="Proteomes" id="UP000279259"/>
    </source>
</evidence>
<protein>
    <recommendedName>
        <fullName evidence="2">Protein kinase domain-containing protein</fullName>
    </recommendedName>
</protein>
<dbReference type="PROSITE" id="PS50011">
    <property type="entry name" value="PROTEIN_KINASE_DOM"/>
    <property type="match status" value="1"/>
</dbReference>
<gene>
    <name evidence="3" type="ORF">EHS25_010010</name>
</gene>
<dbReference type="Pfam" id="PF12330">
    <property type="entry name" value="Haspin_kinase"/>
    <property type="match status" value="1"/>
</dbReference>
<dbReference type="Gene3D" id="3.30.200.20">
    <property type="entry name" value="Phosphorylase Kinase, domain 1"/>
    <property type="match status" value="1"/>
</dbReference>
<dbReference type="EMBL" id="RSCD01000009">
    <property type="protein sequence ID" value="RSH90835.1"/>
    <property type="molecule type" value="Genomic_DNA"/>
</dbReference>
<dbReference type="InterPro" id="IPR011009">
    <property type="entry name" value="Kinase-like_dom_sf"/>
</dbReference>
<reference evidence="3 4" key="1">
    <citation type="submission" date="2018-11" db="EMBL/GenBank/DDBJ databases">
        <title>Genome sequence of Saitozyma podzolica DSM 27192.</title>
        <authorList>
            <person name="Aliyu H."/>
            <person name="Gorte O."/>
            <person name="Ochsenreither K."/>
        </authorList>
    </citation>
    <scope>NUCLEOTIDE SEQUENCE [LARGE SCALE GENOMIC DNA]</scope>
    <source>
        <strain evidence="3 4">DSM 27192</strain>
    </source>
</reference>
<dbReference type="GO" id="GO:0072354">
    <property type="term" value="F:histone H3T3 kinase activity"/>
    <property type="evidence" value="ECO:0007669"/>
    <property type="project" value="TreeGrafter"/>
</dbReference>
<dbReference type="GO" id="GO:0005737">
    <property type="term" value="C:cytoplasm"/>
    <property type="evidence" value="ECO:0007669"/>
    <property type="project" value="TreeGrafter"/>
</dbReference>
<dbReference type="Gene3D" id="1.10.510.10">
    <property type="entry name" value="Transferase(Phosphotransferase) domain 1"/>
    <property type="match status" value="1"/>
</dbReference>
<keyword evidence="4" id="KW-1185">Reference proteome</keyword>
<dbReference type="GO" id="GO:0035556">
    <property type="term" value="P:intracellular signal transduction"/>
    <property type="evidence" value="ECO:0007669"/>
    <property type="project" value="TreeGrafter"/>
</dbReference>
<feature type="domain" description="Protein kinase" evidence="2">
    <location>
        <begin position="259"/>
        <end position="532"/>
    </location>
</feature>
<dbReference type="SUPFAM" id="SSF56112">
    <property type="entry name" value="Protein kinase-like (PK-like)"/>
    <property type="match status" value="1"/>
</dbReference>
<evidence type="ECO:0000259" key="2">
    <source>
        <dbReference type="PROSITE" id="PS50011"/>
    </source>
</evidence>
<dbReference type="InterPro" id="IPR000719">
    <property type="entry name" value="Prot_kinase_dom"/>
</dbReference>
<dbReference type="GO" id="GO:0005524">
    <property type="term" value="F:ATP binding"/>
    <property type="evidence" value="ECO:0007669"/>
    <property type="project" value="InterPro"/>
</dbReference>
<comment type="caution">
    <text evidence="3">The sequence shown here is derived from an EMBL/GenBank/DDBJ whole genome shotgun (WGS) entry which is preliminary data.</text>
</comment>
<accession>A0A427YIC2</accession>
<dbReference type="GO" id="GO:0000278">
    <property type="term" value="P:mitotic cell cycle"/>
    <property type="evidence" value="ECO:0007669"/>
    <property type="project" value="TreeGrafter"/>
</dbReference>
<dbReference type="Proteomes" id="UP000279259">
    <property type="component" value="Unassembled WGS sequence"/>
</dbReference>
<dbReference type="PANTHER" id="PTHR24419">
    <property type="entry name" value="INTERLEUKIN-1 RECEPTOR-ASSOCIATED KINASE"/>
    <property type="match status" value="1"/>
</dbReference>
<evidence type="ECO:0000313" key="3">
    <source>
        <dbReference type="EMBL" id="RSH90835.1"/>
    </source>
</evidence>
<feature type="region of interest" description="Disordered" evidence="1">
    <location>
        <begin position="23"/>
        <end position="132"/>
    </location>
</feature>
<dbReference type="AlphaFoldDB" id="A0A427YIC2"/>
<dbReference type="OrthoDB" id="5327538at2759"/>